<dbReference type="EMBL" id="BHZD01000001">
    <property type="protein sequence ID" value="GCD43756.1"/>
    <property type="molecule type" value="Genomic_DNA"/>
</dbReference>
<reference evidence="1 2" key="1">
    <citation type="submission" date="2018-11" db="EMBL/GenBank/DDBJ databases">
        <title>Whole genome sequence of Streptomyces paromomycinus NBRC 15454(T).</title>
        <authorList>
            <person name="Komaki H."/>
            <person name="Tamura T."/>
        </authorList>
    </citation>
    <scope>NUCLEOTIDE SEQUENCE [LARGE SCALE GENOMIC DNA]</scope>
    <source>
        <strain evidence="1 2">NBRC 15454</strain>
    </source>
</reference>
<proteinExistence type="predicted"/>
<dbReference type="Proteomes" id="UP000286746">
    <property type="component" value="Unassembled WGS sequence"/>
</dbReference>
<dbReference type="RefSeq" id="WP_125054800.1">
    <property type="nucleotide sequence ID" value="NZ_BHZD01000001.1"/>
</dbReference>
<dbReference type="AlphaFoldDB" id="A0A401W379"/>
<gene>
    <name evidence="1" type="ORF">GKJPGBOP_03438</name>
</gene>
<protein>
    <submittedName>
        <fullName evidence="1">Uncharacterized protein</fullName>
    </submittedName>
</protein>
<organism evidence="1 2">
    <name type="scientific">Streptomyces paromomycinus</name>
    <name type="common">Streptomyces rimosus subsp. paromomycinus</name>
    <dbReference type="NCBI Taxonomy" id="92743"/>
    <lineage>
        <taxon>Bacteria</taxon>
        <taxon>Bacillati</taxon>
        <taxon>Actinomycetota</taxon>
        <taxon>Actinomycetes</taxon>
        <taxon>Kitasatosporales</taxon>
        <taxon>Streptomycetaceae</taxon>
        <taxon>Streptomyces</taxon>
    </lineage>
</organism>
<name>A0A401W379_STREY</name>
<evidence type="ECO:0000313" key="1">
    <source>
        <dbReference type="EMBL" id="GCD43756.1"/>
    </source>
</evidence>
<keyword evidence="2" id="KW-1185">Reference proteome</keyword>
<accession>A0A401W379</accession>
<evidence type="ECO:0000313" key="2">
    <source>
        <dbReference type="Proteomes" id="UP000286746"/>
    </source>
</evidence>
<comment type="caution">
    <text evidence="1">The sequence shown here is derived from an EMBL/GenBank/DDBJ whole genome shotgun (WGS) entry which is preliminary data.</text>
</comment>
<sequence>MNGYFDYDETEYDFTPLDAEVKPAASKCDRCRFLPGEAVAVGPLFAVCACWIGQGAPAEECECGPEGGEVAGGQAPD</sequence>